<feature type="non-terminal residue" evidence="1">
    <location>
        <position position="1"/>
    </location>
</feature>
<accession>A0ABQ6M536</accession>
<dbReference type="Proteomes" id="UP001165060">
    <property type="component" value="Unassembled WGS sequence"/>
</dbReference>
<dbReference type="EMBL" id="BRYB01003727">
    <property type="protein sequence ID" value="GMI19586.1"/>
    <property type="molecule type" value="Genomic_DNA"/>
</dbReference>
<name>A0ABQ6M536_9STRA</name>
<comment type="caution">
    <text evidence="1">The sequence shown here is derived from an EMBL/GenBank/DDBJ whole genome shotgun (WGS) entry which is preliminary data.</text>
</comment>
<sequence length="117" mass="12519">CHAAEHAVDTHEQCFLLEVAGCPEDESGAAANGHYEYTGELCNGKPIYDWNIAAGCNTDDDGTVHYDHHGSSIAYGPTTVEDGPSSLFPYVDVGAWKCANAPYVHNDAPDFTIECLA</sequence>
<protein>
    <submittedName>
        <fullName evidence="1">Uncharacterized protein</fullName>
    </submittedName>
</protein>
<proteinExistence type="predicted"/>
<gene>
    <name evidence="1" type="ORF">TeGR_g14863</name>
</gene>
<evidence type="ECO:0000313" key="1">
    <source>
        <dbReference type="EMBL" id="GMI19586.1"/>
    </source>
</evidence>
<evidence type="ECO:0000313" key="2">
    <source>
        <dbReference type="Proteomes" id="UP001165060"/>
    </source>
</evidence>
<organism evidence="1 2">
    <name type="scientific">Tetraparma gracilis</name>
    <dbReference type="NCBI Taxonomy" id="2962635"/>
    <lineage>
        <taxon>Eukaryota</taxon>
        <taxon>Sar</taxon>
        <taxon>Stramenopiles</taxon>
        <taxon>Ochrophyta</taxon>
        <taxon>Bolidophyceae</taxon>
        <taxon>Parmales</taxon>
        <taxon>Triparmaceae</taxon>
        <taxon>Tetraparma</taxon>
    </lineage>
</organism>
<keyword evidence="2" id="KW-1185">Reference proteome</keyword>
<reference evidence="1 2" key="1">
    <citation type="journal article" date="2023" name="Commun. Biol.">
        <title>Genome analysis of Parmales, the sister group of diatoms, reveals the evolutionary specialization of diatoms from phago-mixotrophs to photoautotrophs.</title>
        <authorList>
            <person name="Ban H."/>
            <person name="Sato S."/>
            <person name="Yoshikawa S."/>
            <person name="Yamada K."/>
            <person name="Nakamura Y."/>
            <person name="Ichinomiya M."/>
            <person name="Sato N."/>
            <person name="Blanc-Mathieu R."/>
            <person name="Endo H."/>
            <person name="Kuwata A."/>
            <person name="Ogata H."/>
        </authorList>
    </citation>
    <scope>NUCLEOTIDE SEQUENCE [LARGE SCALE GENOMIC DNA]</scope>
</reference>